<organism evidence="1 2">
    <name type="scientific">Paenibacillus antri</name>
    <dbReference type="NCBI Taxonomy" id="2582848"/>
    <lineage>
        <taxon>Bacteria</taxon>
        <taxon>Bacillati</taxon>
        <taxon>Bacillota</taxon>
        <taxon>Bacilli</taxon>
        <taxon>Bacillales</taxon>
        <taxon>Paenibacillaceae</taxon>
        <taxon>Paenibacillus</taxon>
    </lineage>
</organism>
<dbReference type="EMBL" id="VCIW01000034">
    <property type="protein sequence ID" value="TLS48502.1"/>
    <property type="molecule type" value="Genomic_DNA"/>
</dbReference>
<dbReference type="CDD" id="cd10912">
    <property type="entry name" value="PIN_YacP-like"/>
    <property type="match status" value="1"/>
</dbReference>
<dbReference type="InterPro" id="IPR010298">
    <property type="entry name" value="YacP-like"/>
</dbReference>
<comment type="caution">
    <text evidence="1">The sequence shown here is derived from an EMBL/GenBank/DDBJ whole genome shotgun (WGS) entry which is preliminary data.</text>
</comment>
<keyword evidence="2" id="KW-1185">Reference proteome</keyword>
<dbReference type="RefSeq" id="WP_138198086.1">
    <property type="nucleotide sequence ID" value="NZ_VCIW01000034.1"/>
</dbReference>
<evidence type="ECO:0000313" key="2">
    <source>
        <dbReference type="Proteomes" id="UP000309676"/>
    </source>
</evidence>
<gene>
    <name evidence="1" type="ORF">FE782_30245</name>
</gene>
<accession>A0A5R9FWU8</accession>
<protein>
    <submittedName>
        <fullName evidence="1">NYN domain-containing protein</fullName>
    </submittedName>
</protein>
<name>A0A5R9FWU8_9BACL</name>
<proteinExistence type="predicted"/>
<sequence length="170" mass="19868">MDDVLIVDGYNVIGAWPHLRDLRERNLDEARDLLIEAIADYQGYSGMKCIIVFDAYNVPGLGRQYNLRKVEVYYTKEKETADECIERLVKQLARRRRQIYVATSDFTEQNVAFGSGALRLSARELLVKVRQSQREVAERVQEKPLSQRNTFDKHLSGDLRELFEKWRKGQ</sequence>
<dbReference type="OrthoDB" id="9792160at2"/>
<dbReference type="PANTHER" id="PTHR34547:SF1">
    <property type="entry name" value="YACP-LIKE NYN DOMAIN PROTEIN"/>
    <property type="match status" value="1"/>
</dbReference>
<evidence type="ECO:0000313" key="1">
    <source>
        <dbReference type="EMBL" id="TLS48502.1"/>
    </source>
</evidence>
<dbReference type="PANTHER" id="PTHR34547">
    <property type="entry name" value="YACP-LIKE NYN DOMAIN PROTEIN"/>
    <property type="match status" value="1"/>
</dbReference>
<dbReference type="AlphaFoldDB" id="A0A5R9FWU8"/>
<dbReference type="Pfam" id="PF05991">
    <property type="entry name" value="NYN_YacP"/>
    <property type="match status" value="1"/>
</dbReference>
<reference evidence="1 2" key="1">
    <citation type="submission" date="2019-05" db="EMBL/GenBank/DDBJ databases">
        <authorList>
            <person name="Narsing Rao M.P."/>
            <person name="Li W.J."/>
        </authorList>
    </citation>
    <scope>NUCLEOTIDE SEQUENCE [LARGE SCALE GENOMIC DNA]</scope>
    <source>
        <strain evidence="1 2">SYSU_K30003</strain>
    </source>
</reference>
<dbReference type="Proteomes" id="UP000309676">
    <property type="component" value="Unassembled WGS sequence"/>
</dbReference>